<sequence>MREDEFAAPLSAKQPAALHFEAGRRYRCSIFAAVGGGPVSRLTPQFGAKQSKQFGGHCNLGFIRMDNFKVALDNVEEWLRRMVGVCKFARTASPEVFCSALPNHWRSNKSLPHPFTVLILYPVPDGTKVTVSAGNEENCSPDIKNNIAEVTQQMARFTDLRFVGKSGRGKNFNLSLTIHTSPLKQVVMVNNIIKVTVDGPRDSRNPNRNSMNDRKRPGGPLHGLGFPPFLKQPRLFPPFIPSNLPTMVPHCSTVPFNPAILESFAAAMALYGVQNNSNAMFNSNLNFKPDLINQWARLGHLSNPLHALNTLANVQQSTEKKVIKRQESVTPTSSASDPNESGDKLPKSRRTPELKLETQKTKIFQISENTQEMIHVDVETTDDEFNLSTASTTSSSLNSHSPDAQKKDSKNAASLWRPFLDTALKST</sequence>
<feature type="compositionally biased region" description="Basic and acidic residues" evidence="5">
    <location>
        <begin position="199"/>
        <end position="216"/>
    </location>
</feature>
<feature type="compositionally biased region" description="Polar residues" evidence="5">
    <location>
        <begin position="328"/>
        <end position="339"/>
    </location>
</feature>
<evidence type="ECO:0000313" key="7">
    <source>
        <dbReference type="Proteomes" id="UP000095284"/>
    </source>
</evidence>
<dbReference type="SUPFAM" id="SSF49417">
    <property type="entry name" value="p53-like transcription factors"/>
    <property type="match status" value="1"/>
</dbReference>
<name>A0A1I7S7U0_BURXY</name>
<dbReference type="Pfam" id="PF00853">
    <property type="entry name" value="Runt"/>
    <property type="match status" value="1"/>
</dbReference>
<evidence type="ECO:0000256" key="3">
    <source>
        <dbReference type="ARBA" id="ARBA00023163"/>
    </source>
</evidence>
<evidence type="ECO:0000256" key="5">
    <source>
        <dbReference type="SAM" id="MobiDB-lite"/>
    </source>
</evidence>
<dbReference type="InterPro" id="IPR012346">
    <property type="entry name" value="p53/RUNT-type_TF_DNA-bd_sf"/>
</dbReference>
<evidence type="ECO:0000313" key="8">
    <source>
        <dbReference type="WBParaSite" id="BXY_0908300.1"/>
    </source>
</evidence>
<feature type="region of interest" description="Disordered" evidence="5">
    <location>
        <begin position="387"/>
        <end position="415"/>
    </location>
</feature>
<evidence type="ECO:0000256" key="1">
    <source>
        <dbReference type="ARBA" id="ARBA00004123"/>
    </source>
</evidence>
<evidence type="ECO:0000256" key="2">
    <source>
        <dbReference type="ARBA" id="ARBA00023015"/>
    </source>
</evidence>
<feature type="region of interest" description="Disordered" evidence="5">
    <location>
        <begin position="319"/>
        <end position="353"/>
    </location>
</feature>
<feature type="compositionally biased region" description="Low complexity" evidence="5">
    <location>
        <begin position="387"/>
        <end position="401"/>
    </location>
</feature>
<dbReference type="GO" id="GO:0000981">
    <property type="term" value="F:DNA-binding transcription factor activity, RNA polymerase II-specific"/>
    <property type="evidence" value="ECO:0007669"/>
    <property type="project" value="TreeGrafter"/>
</dbReference>
<dbReference type="WBParaSite" id="BXY_0908300.1">
    <property type="protein sequence ID" value="BXY_0908300.1"/>
    <property type="gene ID" value="BXY_0908300"/>
</dbReference>
<dbReference type="PRINTS" id="PR00967">
    <property type="entry name" value="ONCOGENEAML1"/>
</dbReference>
<dbReference type="GO" id="GO:0000978">
    <property type="term" value="F:RNA polymerase II cis-regulatory region sequence-specific DNA binding"/>
    <property type="evidence" value="ECO:0007669"/>
    <property type="project" value="TreeGrafter"/>
</dbReference>
<dbReference type="GO" id="GO:0005634">
    <property type="term" value="C:nucleus"/>
    <property type="evidence" value="ECO:0007669"/>
    <property type="project" value="UniProtKB-SubCell"/>
</dbReference>
<feature type="region of interest" description="Disordered" evidence="5">
    <location>
        <begin position="198"/>
        <end position="221"/>
    </location>
</feature>
<reference evidence="8" key="1">
    <citation type="submission" date="2016-11" db="UniProtKB">
        <authorList>
            <consortium name="WormBaseParasite"/>
        </authorList>
    </citation>
    <scope>IDENTIFICATION</scope>
</reference>
<accession>A0A1I7S7U0</accession>
<keyword evidence="4" id="KW-0539">Nucleus</keyword>
<keyword evidence="3" id="KW-0804">Transcription</keyword>
<dbReference type="PANTHER" id="PTHR11950">
    <property type="entry name" value="RUNT RELATED"/>
    <property type="match status" value="1"/>
</dbReference>
<evidence type="ECO:0000259" key="6">
    <source>
        <dbReference type="PROSITE" id="PS51062"/>
    </source>
</evidence>
<dbReference type="PANTHER" id="PTHR11950:SF31">
    <property type="entry name" value="SEGMENTATION PROTEIN RUNT"/>
    <property type="match status" value="1"/>
</dbReference>
<dbReference type="PROSITE" id="PS51062">
    <property type="entry name" value="RUNT"/>
    <property type="match status" value="1"/>
</dbReference>
<dbReference type="InterPro" id="IPR013524">
    <property type="entry name" value="Runt_dom"/>
</dbReference>
<dbReference type="eggNOG" id="KOG3982">
    <property type="taxonomic scope" value="Eukaryota"/>
</dbReference>
<dbReference type="GO" id="GO:0005524">
    <property type="term" value="F:ATP binding"/>
    <property type="evidence" value="ECO:0007669"/>
    <property type="project" value="InterPro"/>
</dbReference>
<dbReference type="InterPro" id="IPR000040">
    <property type="entry name" value="AML1_Runt"/>
</dbReference>
<keyword evidence="2" id="KW-0805">Transcription regulation</keyword>
<organism evidence="7 8">
    <name type="scientific">Bursaphelenchus xylophilus</name>
    <name type="common">Pinewood nematode worm</name>
    <name type="synonym">Aphelenchoides xylophilus</name>
    <dbReference type="NCBI Taxonomy" id="6326"/>
    <lineage>
        <taxon>Eukaryota</taxon>
        <taxon>Metazoa</taxon>
        <taxon>Ecdysozoa</taxon>
        <taxon>Nematoda</taxon>
        <taxon>Chromadorea</taxon>
        <taxon>Rhabditida</taxon>
        <taxon>Tylenchina</taxon>
        <taxon>Tylenchomorpha</taxon>
        <taxon>Aphelenchoidea</taxon>
        <taxon>Aphelenchoididae</taxon>
        <taxon>Bursaphelenchus</taxon>
    </lineage>
</organism>
<dbReference type="Gene3D" id="2.60.40.720">
    <property type="match status" value="1"/>
</dbReference>
<dbReference type="Proteomes" id="UP000095284">
    <property type="component" value="Unplaced"/>
</dbReference>
<feature type="compositionally biased region" description="Basic and acidic residues" evidence="5">
    <location>
        <begin position="341"/>
        <end position="353"/>
    </location>
</feature>
<dbReference type="AlphaFoldDB" id="A0A1I7S7U0"/>
<evidence type="ECO:0000256" key="4">
    <source>
        <dbReference type="ARBA" id="ARBA00023242"/>
    </source>
</evidence>
<protein>
    <submittedName>
        <fullName evidence="8">Runt domain-containing protein</fullName>
    </submittedName>
</protein>
<comment type="subcellular location">
    <subcellularLocation>
        <location evidence="1">Nucleus</location>
    </subcellularLocation>
</comment>
<dbReference type="InterPro" id="IPR008967">
    <property type="entry name" value="p53-like_TF_DNA-bd_sf"/>
</dbReference>
<feature type="domain" description="Runt" evidence="6">
    <location>
        <begin position="76"/>
        <end position="205"/>
    </location>
</feature>
<proteinExistence type="predicted"/>